<evidence type="ECO:0000313" key="2">
    <source>
        <dbReference type="EMBL" id="BFO81643.1"/>
    </source>
</evidence>
<sequence>MPGTPDERYMQKRIVEYLCSQPIVDASGNVTDQMEYHEVSPTEYDKDSCLIPSELFAFLKASQGDDYRKWLTEKYEGDETVMQSDILTRIKSEMAAALKKATKEHVLNGMNTPQGTLTLLRDKETIDCGRGMKFSLAYFKPANNKTPEHDVLYRANRLAITQELVFSDDKMWRIDLAIFLNGFPIVTVELKNTLSNQTHHNAIKQYMTDRPAKDGTLLQFKRCLVHFAVGSEQAFMTTRLAGDDTRFFPFNQCFENRTDDPEELKKRKQAKLGYATFYIWEDVLRRDNLMDLLQNFITVQVEKERYYDDKKRKFDEKVSETLIFPRYHQRRAVHKLVKNVIERGAGHRYLIQHSAGSGKSNTITWLAFRLSNLYQHATDDRALFDCVLVVTDRRVLNEQMKRNVKQFAKVDGEVWTISDAPDADGHTSKDLQDAIEKRRRIIITTIQKFPFISDAIAPYPDRKYAVIIDEAHSSQSGENARQMRKALSLAEAEKFDGEDEKENDEEMTLNEKIEAEMKRKGDKQNVSFFAFTATPKGKTIELFCEREYGSKDPFDCYTMEEAIKEEFILDVLKGYMSFSRYYKLVRKKEFADKEYDKKKTVRLLTSYVDLQDAAIEKKSRIMVEHFASQTQNELEGKARAMLVTRSRLHAVRYKLKFDSIMQEMRLPYRCLVAFSGTVKDSETNEEYTEKSMNGLEGNLSIPEALKMPQYRILIVANKFQTGFDEPLLQTMFVDKLLGGANAVQTLSRLNRCKRGKDTTMVLDFVNDPDAIRKAFQEYYNKNKMMEEDETDPNTLYDVKSKLAEFNVYTQEEVDEFAKYWFEDDDKDKVNIVLDKVCNRAVKQLDKDACDKFRKLCKTFNKLFTFLSQIITFTDAELEKLSAFSFSLAKKLPYVSENLPYDVLKESELDSYKVKYQGMKNLSLESGDTFMKGMGAGQPTTPPEDDYDWLSNIIKVLNDTYGVELSEEDKVDLQRMRERVESNEELMSYFNPNNARDDVRSKFDEDVDSELLNFINTKLELYNKLTEEATNAAFKRVWFNELYDHKVRGMIK</sequence>
<dbReference type="GO" id="GO:0009307">
    <property type="term" value="P:DNA restriction-modification system"/>
    <property type="evidence" value="ECO:0007669"/>
    <property type="project" value="UniProtKB-KW"/>
</dbReference>
<keyword evidence="2" id="KW-0547">Nucleotide-binding</keyword>
<dbReference type="REBASE" id="853527">
    <property type="entry name" value="Psp262ORF18360P"/>
</dbReference>
<dbReference type="InterPro" id="IPR014001">
    <property type="entry name" value="Helicase_ATP-bd"/>
</dbReference>
<dbReference type="InterPro" id="IPR007409">
    <property type="entry name" value="Restrct_endonuc_type1_HsdR_N"/>
</dbReference>
<protein>
    <submittedName>
        <fullName evidence="2">DEAD/DEAH box helicase family protein</fullName>
    </submittedName>
</protein>
<name>A0AB33JIY0_9BACT</name>
<dbReference type="Gene3D" id="3.40.50.300">
    <property type="entry name" value="P-loop containing nucleotide triphosphate hydrolases"/>
    <property type="match status" value="2"/>
</dbReference>
<dbReference type="SMART" id="SM00487">
    <property type="entry name" value="DEXDc"/>
    <property type="match status" value="1"/>
</dbReference>
<dbReference type="PANTHER" id="PTHR42927:SF1">
    <property type="entry name" value="HELICASE SUPERFAMILY 1 AND 2 DOMAIN-CONTAINING PROTEIN"/>
    <property type="match status" value="1"/>
</dbReference>
<dbReference type="SUPFAM" id="SSF52540">
    <property type="entry name" value="P-loop containing nucleoside triphosphate hydrolases"/>
    <property type="match status" value="1"/>
</dbReference>
<dbReference type="EMBL" id="AP035789">
    <property type="protein sequence ID" value="BFO81643.1"/>
    <property type="molecule type" value="Genomic_DNA"/>
</dbReference>
<keyword evidence="2" id="KW-0067">ATP-binding</keyword>
<organism evidence="2">
    <name type="scientific">Prevotella sp. GTC17262</name>
    <dbReference type="NCBI Taxonomy" id="3236797"/>
    <lineage>
        <taxon>Bacteria</taxon>
        <taxon>Pseudomonadati</taxon>
        <taxon>Bacteroidota</taxon>
        <taxon>Bacteroidia</taxon>
        <taxon>Bacteroidales</taxon>
        <taxon>Prevotellaceae</taxon>
        <taxon>Prevotella</taxon>
    </lineage>
</organism>
<dbReference type="PANTHER" id="PTHR42927">
    <property type="entry name" value="HELICASE SUPERFAMILY 1 AND 2 DOMAIN-CONTAINING PROTEIN"/>
    <property type="match status" value="1"/>
</dbReference>
<dbReference type="Gene3D" id="3.90.1570.50">
    <property type="match status" value="1"/>
</dbReference>
<gene>
    <name evidence="2" type="ORF">GTC17262_18340</name>
</gene>
<dbReference type="AlphaFoldDB" id="A0AB33JIY0"/>
<dbReference type="GO" id="GO:0003677">
    <property type="term" value="F:DNA binding"/>
    <property type="evidence" value="ECO:0007669"/>
    <property type="project" value="UniProtKB-KW"/>
</dbReference>
<evidence type="ECO:0000259" key="1">
    <source>
        <dbReference type="PROSITE" id="PS51192"/>
    </source>
</evidence>
<reference evidence="2" key="1">
    <citation type="submission" date="2024-07" db="EMBL/GenBank/DDBJ databases">
        <title>Complete genome sequence of Prevotella sp. YM-2024 GTC17262.</title>
        <authorList>
            <person name="Hayashi M."/>
            <person name="Muto Y."/>
            <person name="Tanaka K."/>
            <person name="Niwa H."/>
        </authorList>
    </citation>
    <scope>NUCLEOTIDE SEQUENCE</scope>
    <source>
        <strain evidence="2">GTC17262</strain>
    </source>
</reference>
<dbReference type="InterPro" id="IPR027417">
    <property type="entry name" value="P-loop_NTPase"/>
</dbReference>
<proteinExistence type="predicted"/>
<dbReference type="InterPro" id="IPR055180">
    <property type="entry name" value="HsdR_RecA-like_helicase_dom_2"/>
</dbReference>
<dbReference type="PROSITE" id="PS51192">
    <property type="entry name" value="HELICASE_ATP_BIND_1"/>
    <property type="match status" value="1"/>
</dbReference>
<dbReference type="GO" id="GO:0005524">
    <property type="term" value="F:ATP binding"/>
    <property type="evidence" value="ECO:0007669"/>
    <property type="project" value="UniProtKB-KW"/>
</dbReference>
<dbReference type="Pfam" id="PF04313">
    <property type="entry name" value="HSDR_N"/>
    <property type="match status" value="1"/>
</dbReference>
<dbReference type="GO" id="GO:0009035">
    <property type="term" value="F:type I site-specific deoxyribonuclease activity"/>
    <property type="evidence" value="ECO:0007669"/>
    <property type="project" value="UniProtKB-EC"/>
</dbReference>
<dbReference type="Pfam" id="PF22679">
    <property type="entry name" value="T1R_D3-like"/>
    <property type="match status" value="1"/>
</dbReference>
<keyword evidence="2" id="KW-0378">Hydrolase</keyword>
<keyword evidence="2" id="KW-0347">Helicase</keyword>
<dbReference type="Pfam" id="PF18766">
    <property type="entry name" value="SWI2_SNF2"/>
    <property type="match status" value="1"/>
</dbReference>
<accession>A0AB33JIY0</accession>
<feature type="domain" description="Helicase ATP-binding" evidence="1">
    <location>
        <begin position="340"/>
        <end position="543"/>
    </location>
</feature>
<dbReference type="GO" id="GO:0004386">
    <property type="term" value="F:helicase activity"/>
    <property type="evidence" value="ECO:0007669"/>
    <property type="project" value="UniProtKB-KW"/>
</dbReference>
<dbReference type="InterPro" id="IPR040980">
    <property type="entry name" value="SWI2_SNF2"/>
</dbReference>